<feature type="domain" description="Multidrug resistance protein MdtA-like barrel-sandwich hybrid" evidence="4">
    <location>
        <begin position="58"/>
        <end position="191"/>
    </location>
</feature>
<feature type="region of interest" description="Disordered" evidence="3">
    <location>
        <begin position="350"/>
        <end position="371"/>
    </location>
</feature>
<accession>A0A4Z1R0D8</accession>
<feature type="domain" description="CusB-like beta-barrel" evidence="5">
    <location>
        <begin position="204"/>
        <end position="276"/>
    </location>
</feature>
<sequence>MDLRPARWSAVLLLALGGCGSEPPPEAPRPVLVDSAPVRAGSEGMALAGEIRAREEAALSFRVGGQLVRRLVDVGDRVRSGQVLAELDPADLAQQAQGARAQAAAAEAELARARSENVRYQALAAEQLVSRSALEAQATALRAAEEQARAARAQAAVAGNQAGYAQLRAPADGVIATREAEAGQVVAPGQAIYRLAVDGAREVAIALPEARAGAFATGQPVEVELWAQPGARLAGRIREIAPAADPQSRTYAARIELEPTAQAVSLGQSARVHLRPTGTPSRSVPLSAVQRGEDGTPVVWVVADGVARPLAVTLGAYGESRVPVLSGLPEDALVIAAGGHLLRDGQPVVAVDRDNAPMEPSSTTRSPEQSP</sequence>
<dbReference type="GO" id="GO:0015562">
    <property type="term" value="F:efflux transmembrane transporter activity"/>
    <property type="evidence" value="ECO:0007669"/>
    <property type="project" value="TreeGrafter"/>
</dbReference>
<comment type="similarity">
    <text evidence="1">Belongs to the membrane fusion protein (MFP) (TC 8.A.1) family.</text>
</comment>
<feature type="compositionally biased region" description="Polar residues" evidence="3">
    <location>
        <begin position="360"/>
        <end position="371"/>
    </location>
</feature>
<dbReference type="Pfam" id="PF25954">
    <property type="entry name" value="Beta-barrel_RND_2"/>
    <property type="match status" value="1"/>
</dbReference>
<dbReference type="Gene3D" id="1.10.287.470">
    <property type="entry name" value="Helix hairpin bin"/>
    <property type="match status" value="1"/>
</dbReference>
<reference evidence="6 7" key="1">
    <citation type="submission" date="2019-01" db="EMBL/GenBank/DDBJ databases">
        <authorList>
            <person name="Zhang S."/>
        </authorList>
    </citation>
    <scope>NUCLEOTIDE SEQUENCE [LARGE SCALE GENOMIC DNA]</scope>
    <source>
        <strain evidence="6 7">1626</strain>
    </source>
</reference>
<dbReference type="InterPro" id="IPR006143">
    <property type="entry name" value="RND_pump_MFP"/>
</dbReference>
<evidence type="ECO:0000313" key="6">
    <source>
        <dbReference type="EMBL" id="TKS52962.1"/>
    </source>
</evidence>
<dbReference type="SUPFAM" id="SSF111369">
    <property type="entry name" value="HlyD-like secretion proteins"/>
    <property type="match status" value="1"/>
</dbReference>
<dbReference type="Gene3D" id="2.40.30.170">
    <property type="match status" value="1"/>
</dbReference>
<comment type="caution">
    <text evidence="6">The sequence shown here is derived from an EMBL/GenBank/DDBJ whole genome shotgun (WGS) entry which is preliminary data.</text>
</comment>
<evidence type="ECO:0000259" key="4">
    <source>
        <dbReference type="Pfam" id="PF25917"/>
    </source>
</evidence>
<evidence type="ECO:0000256" key="2">
    <source>
        <dbReference type="SAM" id="Coils"/>
    </source>
</evidence>
<evidence type="ECO:0000256" key="3">
    <source>
        <dbReference type="SAM" id="MobiDB-lite"/>
    </source>
</evidence>
<dbReference type="Pfam" id="PF25917">
    <property type="entry name" value="BSH_RND"/>
    <property type="match status" value="1"/>
</dbReference>
<dbReference type="Gene3D" id="2.40.50.100">
    <property type="match status" value="1"/>
</dbReference>
<organism evidence="6 7">
    <name type="scientific">Luteimonas yindakuii</name>
    <dbReference type="NCBI Taxonomy" id="2565782"/>
    <lineage>
        <taxon>Bacteria</taxon>
        <taxon>Pseudomonadati</taxon>
        <taxon>Pseudomonadota</taxon>
        <taxon>Gammaproteobacteria</taxon>
        <taxon>Lysobacterales</taxon>
        <taxon>Lysobacteraceae</taxon>
        <taxon>Luteimonas</taxon>
    </lineage>
</organism>
<dbReference type="Gene3D" id="2.40.420.20">
    <property type="match status" value="1"/>
</dbReference>
<dbReference type="AlphaFoldDB" id="A0A4Z1R0D8"/>
<dbReference type="PANTHER" id="PTHR30469:SF38">
    <property type="entry name" value="HLYD FAMILY SECRETION PROTEIN"/>
    <property type="match status" value="1"/>
</dbReference>
<dbReference type="PROSITE" id="PS51257">
    <property type="entry name" value="PROKAR_LIPOPROTEIN"/>
    <property type="match status" value="1"/>
</dbReference>
<gene>
    <name evidence="6" type="ORF">E4582_12180</name>
</gene>
<dbReference type="Proteomes" id="UP000298681">
    <property type="component" value="Unassembled WGS sequence"/>
</dbReference>
<dbReference type="InterPro" id="IPR058625">
    <property type="entry name" value="MdtA-like_BSH"/>
</dbReference>
<dbReference type="InterPro" id="IPR058792">
    <property type="entry name" value="Beta-barrel_RND_2"/>
</dbReference>
<dbReference type="NCBIfam" id="TIGR01730">
    <property type="entry name" value="RND_mfp"/>
    <property type="match status" value="1"/>
</dbReference>
<evidence type="ECO:0000313" key="7">
    <source>
        <dbReference type="Proteomes" id="UP000298681"/>
    </source>
</evidence>
<dbReference type="GO" id="GO:1990281">
    <property type="term" value="C:efflux pump complex"/>
    <property type="evidence" value="ECO:0007669"/>
    <property type="project" value="TreeGrafter"/>
</dbReference>
<name>A0A4Z1R0D8_9GAMM</name>
<keyword evidence="2" id="KW-0175">Coiled coil</keyword>
<keyword evidence="7" id="KW-1185">Reference proteome</keyword>
<protein>
    <submittedName>
        <fullName evidence="6">Efflux RND transporter periplasmic adaptor subunit</fullName>
    </submittedName>
</protein>
<evidence type="ECO:0000259" key="5">
    <source>
        <dbReference type="Pfam" id="PF25954"/>
    </source>
</evidence>
<evidence type="ECO:0000256" key="1">
    <source>
        <dbReference type="ARBA" id="ARBA00009477"/>
    </source>
</evidence>
<dbReference type="PANTHER" id="PTHR30469">
    <property type="entry name" value="MULTIDRUG RESISTANCE PROTEIN MDTA"/>
    <property type="match status" value="1"/>
</dbReference>
<proteinExistence type="inferred from homology"/>
<feature type="coiled-coil region" evidence="2">
    <location>
        <begin position="96"/>
        <end position="161"/>
    </location>
</feature>
<dbReference type="EMBL" id="SPUH01000002">
    <property type="protein sequence ID" value="TKS52962.1"/>
    <property type="molecule type" value="Genomic_DNA"/>
</dbReference>